<keyword evidence="2" id="KW-1185">Reference proteome</keyword>
<name>A0A392P4K3_9FABA</name>
<organism evidence="1 2">
    <name type="scientific">Trifolium medium</name>
    <dbReference type="NCBI Taxonomy" id="97028"/>
    <lineage>
        <taxon>Eukaryota</taxon>
        <taxon>Viridiplantae</taxon>
        <taxon>Streptophyta</taxon>
        <taxon>Embryophyta</taxon>
        <taxon>Tracheophyta</taxon>
        <taxon>Spermatophyta</taxon>
        <taxon>Magnoliopsida</taxon>
        <taxon>eudicotyledons</taxon>
        <taxon>Gunneridae</taxon>
        <taxon>Pentapetalae</taxon>
        <taxon>rosids</taxon>
        <taxon>fabids</taxon>
        <taxon>Fabales</taxon>
        <taxon>Fabaceae</taxon>
        <taxon>Papilionoideae</taxon>
        <taxon>50 kb inversion clade</taxon>
        <taxon>NPAAA clade</taxon>
        <taxon>Hologalegina</taxon>
        <taxon>IRL clade</taxon>
        <taxon>Trifolieae</taxon>
        <taxon>Trifolium</taxon>
    </lineage>
</organism>
<dbReference type="AlphaFoldDB" id="A0A392P4K3"/>
<reference evidence="1 2" key="1">
    <citation type="journal article" date="2018" name="Front. Plant Sci.">
        <title>Red Clover (Trifolium pratense) and Zigzag Clover (T. medium) - A Picture of Genomic Similarities and Differences.</title>
        <authorList>
            <person name="Dluhosova J."/>
            <person name="Istvanek J."/>
            <person name="Nedelnik J."/>
            <person name="Repkova J."/>
        </authorList>
    </citation>
    <scope>NUCLEOTIDE SEQUENCE [LARGE SCALE GENOMIC DNA]</scope>
    <source>
        <strain evidence="2">cv. 10/8</strain>
        <tissue evidence="1">Leaf</tissue>
    </source>
</reference>
<sequence>MHCFKVVHYFEATPIFLGITPYHASFDKLGMDGYKDEAEREVQSVKYGVDSNICGSLPDAYATHGYFASLDSGKSMAIDVYNYLALMLCVSPPLHVIYHQGCI</sequence>
<dbReference type="Proteomes" id="UP000265520">
    <property type="component" value="Unassembled WGS sequence"/>
</dbReference>
<accession>A0A392P4K3</accession>
<evidence type="ECO:0000313" key="2">
    <source>
        <dbReference type="Proteomes" id="UP000265520"/>
    </source>
</evidence>
<proteinExistence type="predicted"/>
<comment type="caution">
    <text evidence="1">The sequence shown here is derived from an EMBL/GenBank/DDBJ whole genome shotgun (WGS) entry which is preliminary data.</text>
</comment>
<dbReference type="EMBL" id="LXQA010063782">
    <property type="protein sequence ID" value="MCI06991.1"/>
    <property type="molecule type" value="Genomic_DNA"/>
</dbReference>
<evidence type="ECO:0000313" key="1">
    <source>
        <dbReference type="EMBL" id="MCI06991.1"/>
    </source>
</evidence>
<protein>
    <submittedName>
        <fullName evidence="1">Uncharacterized protein</fullName>
    </submittedName>
</protein>